<dbReference type="SMART" id="SM00734">
    <property type="entry name" value="ZnF_Rad18"/>
    <property type="match status" value="1"/>
</dbReference>
<evidence type="ECO:0000259" key="23">
    <source>
        <dbReference type="PROSITE" id="PS50800"/>
    </source>
</evidence>
<dbReference type="GO" id="GO:0006301">
    <property type="term" value="P:DNA damage tolerance"/>
    <property type="evidence" value="ECO:0007669"/>
    <property type="project" value="InterPro"/>
</dbReference>
<dbReference type="InterPro" id="IPR013083">
    <property type="entry name" value="Znf_RING/FYVE/PHD"/>
</dbReference>
<dbReference type="PROSITE" id="PS50800">
    <property type="entry name" value="SAP"/>
    <property type="match status" value="1"/>
</dbReference>
<dbReference type="FunFam" id="3.30.40.10:FF:000172">
    <property type="entry name" value="E3 ubiquitin-protein ligase RAD18"/>
    <property type="match status" value="1"/>
</dbReference>
<dbReference type="GO" id="GO:0003697">
    <property type="term" value="F:single-stranded DNA binding"/>
    <property type="evidence" value="ECO:0007669"/>
    <property type="project" value="UniProtKB-UniRule"/>
</dbReference>
<evidence type="ECO:0000256" key="5">
    <source>
        <dbReference type="ARBA" id="ARBA00012483"/>
    </source>
</evidence>
<feature type="domain" description="RING-type" evidence="22">
    <location>
        <begin position="33"/>
        <end position="71"/>
    </location>
</feature>
<evidence type="ECO:0000256" key="9">
    <source>
        <dbReference type="ARBA" id="ARBA00022763"/>
    </source>
</evidence>
<evidence type="ECO:0000256" key="19">
    <source>
        <dbReference type="PROSITE-ProRule" id="PRU01256"/>
    </source>
</evidence>
<evidence type="ECO:0000259" key="22">
    <source>
        <dbReference type="PROSITE" id="PS50089"/>
    </source>
</evidence>
<feature type="compositionally biased region" description="Basic and acidic residues" evidence="21">
    <location>
        <begin position="106"/>
        <end position="130"/>
    </location>
</feature>
<evidence type="ECO:0000256" key="6">
    <source>
        <dbReference type="ARBA" id="ARBA00015551"/>
    </source>
</evidence>
<proteinExistence type="inferred from homology"/>
<dbReference type="Gene3D" id="3.30.160.60">
    <property type="entry name" value="Classic Zinc Finger"/>
    <property type="match status" value="1"/>
</dbReference>
<dbReference type="AlphaFoldDB" id="A0A0N1NYC1"/>
<evidence type="ECO:0000256" key="20">
    <source>
        <dbReference type="RuleBase" id="RU368093"/>
    </source>
</evidence>
<keyword evidence="9 19" id="KW-0227">DNA damage</keyword>
<evidence type="ECO:0000256" key="16">
    <source>
        <dbReference type="ARBA" id="ARBA00054102"/>
    </source>
</evidence>
<comment type="subcellular location">
    <subcellularLocation>
        <location evidence="2 20">Nucleus</location>
    </subcellularLocation>
</comment>
<dbReference type="InterPro" id="IPR003034">
    <property type="entry name" value="SAP_dom"/>
</dbReference>
<dbReference type="RefSeq" id="XP_017998649.1">
    <property type="nucleotide sequence ID" value="XM_018144200.1"/>
</dbReference>
<dbReference type="PANTHER" id="PTHR14134:SF2">
    <property type="entry name" value="E3 UBIQUITIN-PROTEIN LIGASE RAD18"/>
    <property type="match status" value="1"/>
</dbReference>
<feature type="region of interest" description="Disordered" evidence="21">
    <location>
        <begin position="226"/>
        <end position="253"/>
    </location>
</feature>
<dbReference type="Proteomes" id="UP000038010">
    <property type="component" value="Unassembled WGS sequence"/>
</dbReference>
<dbReference type="PROSITE" id="PS50089">
    <property type="entry name" value="ZF_RING_2"/>
    <property type="match status" value="1"/>
</dbReference>
<organism evidence="25 26">
    <name type="scientific">Cyphellophora attinorum</name>
    <dbReference type="NCBI Taxonomy" id="1664694"/>
    <lineage>
        <taxon>Eukaryota</taxon>
        <taxon>Fungi</taxon>
        <taxon>Dikarya</taxon>
        <taxon>Ascomycota</taxon>
        <taxon>Pezizomycotina</taxon>
        <taxon>Eurotiomycetes</taxon>
        <taxon>Chaetothyriomycetidae</taxon>
        <taxon>Chaetothyriales</taxon>
        <taxon>Cyphellophoraceae</taxon>
        <taxon>Cyphellophora</taxon>
    </lineage>
</organism>
<evidence type="ECO:0000256" key="18">
    <source>
        <dbReference type="PROSITE-ProRule" id="PRU00175"/>
    </source>
</evidence>
<keyword evidence="8 20" id="KW-0479">Metal-binding</keyword>
<dbReference type="SMART" id="SM00513">
    <property type="entry name" value="SAP"/>
    <property type="match status" value="1"/>
</dbReference>
<dbReference type="InterPro" id="IPR006642">
    <property type="entry name" value="Rad18_UBZ4"/>
</dbReference>
<dbReference type="Pfam" id="PF13923">
    <property type="entry name" value="zf-C3HC4_2"/>
    <property type="match status" value="1"/>
</dbReference>
<evidence type="ECO:0000256" key="14">
    <source>
        <dbReference type="ARBA" id="ARBA00023204"/>
    </source>
</evidence>
<dbReference type="GO" id="GO:0008270">
    <property type="term" value="F:zinc ion binding"/>
    <property type="evidence" value="ECO:0007669"/>
    <property type="project" value="UniProtKB-KW"/>
</dbReference>
<evidence type="ECO:0000259" key="24">
    <source>
        <dbReference type="PROSITE" id="PS51908"/>
    </source>
</evidence>
<dbReference type="InterPro" id="IPR017907">
    <property type="entry name" value="Znf_RING_CS"/>
</dbReference>
<dbReference type="InterPro" id="IPR001841">
    <property type="entry name" value="Znf_RING"/>
</dbReference>
<evidence type="ECO:0000256" key="10">
    <source>
        <dbReference type="ARBA" id="ARBA00022771"/>
    </source>
</evidence>
<dbReference type="PANTHER" id="PTHR14134">
    <property type="entry name" value="E3 UBIQUITIN-PROTEIN LIGASE RAD18"/>
    <property type="match status" value="1"/>
</dbReference>
<evidence type="ECO:0000256" key="4">
    <source>
        <dbReference type="ARBA" id="ARBA00009506"/>
    </source>
</evidence>
<feature type="domain" description="SAP" evidence="23">
    <location>
        <begin position="278"/>
        <end position="312"/>
    </location>
</feature>
<dbReference type="InterPro" id="IPR004580">
    <property type="entry name" value="Rad18_fungi"/>
</dbReference>
<evidence type="ECO:0000256" key="2">
    <source>
        <dbReference type="ARBA" id="ARBA00004123"/>
    </source>
</evidence>
<dbReference type="UniPathway" id="UPA00143"/>
<dbReference type="Gene3D" id="3.30.40.10">
    <property type="entry name" value="Zinc/RING finger domain, C3HC4 (zinc finger)"/>
    <property type="match status" value="1"/>
</dbReference>
<keyword evidence="15 20" id="KW-0539">Nucleus</keyword>
<comment type="subunit">
    <text evidence="17 20">Interacts with E2 UBC2, forming a complex with ubiquitin ligase activity.</text>
</comment>
<evidence type="ECO:0000256" key="17">
    <source>
        <dbReference type="ARBA" id="ARBA00066140"/>
    </source>
</evidence>
<comment type="catalytic activity">
    <reaction evidence="1 20">
        <text>S-ubiquitinyl-[E2 ubiquitin-conjugating enzyme]-L-cysteine + [acceptor protein]-L-lysine = [E2 ubiquitin-conjugating enzyme]-L-cysteine + N(6)-ubiquitinyl-[acceptor protein]-L-lysine.</text>
        <dbReference type="EC" id="2.3.2.27"/>
    </reaction>
</comment>
<keyword evidence="13 20" id="KW-0238">DNA-binding</keyword>
<evidence type="ECO:0000256" key="8">
    <source>
        <dbReference type="ARBA" id="ARBA00022723"/>
    </source>
</evidence>
<keyword evidence="7 20" id="KW-0808">Transferase</keyword>
<dbReference type="GO" id="GO:0006281">
    <property type="term" value="P:DNA repair"/>
    <property type="evidence" value="ECO:0007669"/>
    <property type="project" value="UniProtKB-KW"/>
</dbReference>
<comment type="caution">
    <text evidence="25">The sequence shown here is derived from an EMBL/GenBank/DDBJ whole genome shotgun (WGS) entry which is preliminary data.</text>
</comment>
<dbReference type="SUPFAM" id="SSF57850">
    <property type="entry name" value="RING/U-box"/>
    <property type="match status" value="1"/>
</dbReference>
<feature type="compositionally biased region" description="Low complexity" evidence="21">
    <location>
        <begin position="395"/>
        <end position="410"/>
    </location>
</feature>
<evidence type="ECO:0000313" key="26">
    <source>
        <dbReference type="Proteomes" id="UP000038010"/>
    </source>
</evidence>
<dbReference type="GeneID" id="28736080"/>
<evidence type="ECO:0000256" key="15">
    <source>
        <dbReference type="ARBA" id="ARBA00023242"/>
    </source>
</evidence>
<dbReference type="SMART" id="SM00184">
    <property type="entry name" value="RING"/>
    <property type="match status" value="1"/>
</dbReference>
<evidence type="ECO:0000256" key="3">
    <source>
        <dbReference type="ARBA" id="ARBA00004906"/>
    </source>
</evidence>
<dbReference type="NCBIfam" id="TIGR00599">
    <property type="entry name" value="rad18"/>
    <property type="match status" value="1"/>
</dbReference>
<reference evidence="25 26" key="1">
    <citation type="submission" date="2015-06" db="EMBL/GenBank/DDBJ databases">
        <title>Draft genome of the ant-associated black yeast Phialophora attae CBS 131958.</title>
        <authorList>
            <person name="Moreno L.F."/>
            <person name="Stielow B.J."/>
            <person name="de Hoog S."/>
            <person name="Vicente V.A."/>
            <person name="Weiss V.A."/>
            <person name="de Vries M."/>
            <person name="Cruz L.M."/>
            <person name="Souza E.M."/>
        </authorList>
    </citation>
    <scope>NUCLEOTIDE SEQUENCE [LARGE SCALE GENOMIC DNA]</scope>
    <source>
        <strain evidence="25 26">CBS 131958</strain>
    </source>
</reference>
<dbReference type="EC" id="2.3.2.27" evidence="5 20"/>
<keyword evidence="12 20" id="KW-0862">Zinc</keyword>
<keyword evidence="14 19" id="KW-0234">DNA repair</keyword>
<name>A0A0N1NYC1_9EURO</name>
<keyword evidence="11 20" id="KW-0833">Ubl conjugation pathway</keyword>
<comment type="function">
    <text evidence="16 20">E3 RING-finger protein, member of the UBC2/RAD6 epistasis group. Associates to the E2 ubiquitin conjugating enzyme UBC2/RAD6 to form the UBC2-RAD18 ubiquitin ligase complex involved in postreplicative repair (PRR) of damaged DNA.</text>
</comment>
<dbReference type="PROSITE" id="PS00518">
    <property type="entry name" value="ZF_RING_1"/>
    <property type="match status" value="1"/>
</dbReference>
<feature type="compositionally biased region" description="Polar residues" evidence="21">
    <location>
        <begin position="475"/>
        <end position="485"/>
    </location>
</feature>
<dbReference type="GO" id="GO:0061630">
    <property type="term" value="F:ubiquitin protein ligase activity"/>
    <property type="evidence" value="ECO:0007669"/>
    <property type="project" value="UniProtKB-UniRule"/>
</dbReference>
<comment type="pathway">
    <text evidence="3 20">Protein modification; protein ubiquitination.</text>
</comment>
<evidence type="ECO:0000256" key="21">
    <source>
        <dbReference type="SAM" id="MobiDB-lite"/>
    </source>
</evidence>
<feature type="domain" description="UBZ4-type" evidence="24">
    <location>
        <begin position="201"/>
        <end position="228"/>
    </location>
</feature>
<evidence type="ECO:0000256" key="1">
    <source>
        <dbReference type="ARBA" id="ARBA00000900"/>
    </source>
</evidence>
<gene>
    <name evidence="25" type="ORF">AB675_4087</name>
</gene>
<accession>A0A0N1NYC1</accession>
<dbReference type="GO" id="GO:0006513">
    <property type="term" value="P:protein monoubiquitination"/>
    <property type="evidence" value="ECO:0007669"/>
    <property type="project" value="InterPro"/>
</dbReference>
<keyword evidence="26" id="KW-1185">Reference proteome</keyword>
<evidence type="ECO:0000313" key="25">
    <source>
        <dbReference type="EMBL" id="KPI38686.1"/>
    </source>
</evidence>
<feature type="region of interest" description="Disordered" evidence="21">
    <location>
        <begin position="104"/>
        <end position="180"/>
    </location>
</feature>
<evidence type="ECO:0000256" key="12">
    <source>
        <dbReference type="ARBA" id="ARBA00022833"/>
    </source>
</evidence>
<evidence type="ECO:0000256" key="13">
    <source>
        <dbReference type="ARBA" id="ARBA00023125"/>
    </source>
</evidence>
<dbReference type="GO" id="GO:0005634">
    <property type="term" value="C:nucleus"/>
    <property type="evidence" value="ECO:0007669"/>
    <property type="project" value="UniProtKB-SubCell"/>
</dbReference>
<sequence>MSTSIDPNAVTDSTDWLQTPLPCLAPLESSLRCQVCKEVFTTPMITSCSHTFCSLCIRRYLSQEGKCPSCRTPDQEMKLRHNWAVQELVEIWSESREKIFAFAKNAADDQPREVEEGERPKKRRKLDEKPIIVQKSGLSERRSTRSQSRRTASHASQSIASLPSTQEEVADSEDGGSVYAVSPKVDSRHIQQPAAEPNDGLVGCPNCTRRMKEALINTHLDKCLQGLAGSPTPPPRTPSAQRNHAPSPSHGLQAGTIAYTTTKPTTTSTLQRLPAMNYGTLNENALRRKLKDLGIPNHGNKELMRRRHTEWMNLWNANCDSLQPIPKMKLLRELDVWERNHSRDERQRQQMGATGNGNGGGVMEKEFDREGYMRKQKDGFEDLVKKARESRMAKAAAAATATPDEPFAAAGSTLVNGSGPTEEATTLEDKPSVSSNAADAPPLAPAAPVEHPVGPMLNGLHPSHMQDHHPYEQEWQLSRPQSSQT</sequence>
<keyword evidence="10 18" id="KW-0863">Zinc-finger</keyword>
<dbReference type="EMBL" id="LFJN01000018">
    <property type="protein sequence ID" value="KPI38686.1"/>
    <property type="molecule type" value="Genomic_DNA"/>
</dbReference>
<dbReference type="InterPro" id="IPR039577">
    <property type="entry name" value="Rad18"/>
</dbReference>
<dbReference type="OrthoDB" id="9049620at2759"/>
<feature type="region of interest" description="Disordered" evidence="21">
    <location>
        <begin position="341"/>
        <end position="362"/>
    </location>
</feature>
<dbReference type="VEuPathDB" id="FungiDB:AB675_4087"/>
<dbReference type="STRING" id="1664694.A0A0N1NYC1"/>
<protein>
    <recommendedName>
        <fullName evidence="6 20">Postreplication repair E3 ubiquitin-protein ligase RAD18</fullName>
        <ecNumber evidence="5 20">2.3.2.27</ecNumber>
    </recommendedName>
    <alternativeName>
        <fullName evidence="20">RING-type E3 ubiquitin transferase RAD18</fullName>
    </alternativeName>
</protein>
<comment type="similarity">
    <text evidence="4 20">Belongs to the RAD18 family.</text>
</comment>
<dbReference type="PROSITE" id="PS51908">
    <property type="entry name" value="ZF_UBZ4"/>
    <property type="match status" value="1"/>
</dbReference>
<evidence type="ECO:0000256" key="7">
    <source>
        <dbReference type="ARBA" id="ARBA00022679"/>
    </source>
</evidence>
<evidence type="ECO:0000256" key="11">
    <source>
        <dbReference type="ARBA" id="ARBA00022786"/>
    </source>
</evidence>
<dbReference type="GO" id="GO:0097505">
    <property type="term" value="C:Rad6-Rad18 complex"/>
    <property type="evidence" value="ECO:0007669"/>
    <property type="project" value="TreeGrafter"/>
</dbReference>
<feature type="region of interest" description="Disordered" evidence="21">
    <location>
        <begin position="395"/>
        <end position="485"/>
    </location>
</feature>